<dbReference type="Proteomes" id="UP000267448">
    <property type="component" value="Unassembled WGS sequence"/>
</dbReference>
<comment type="function">
    <text evidence="6">Specifically methylates the guanine in position 1835 (m2G1835) of 23S rRNA.</text>
</comment>
<proteinExistence type="inferred from homology"/>
<dbReference type="EMBL" id="RXNU01000015">
    <property type="protein sequence ID" value="RTR37094.1"/>
    <property type="molecule type" value="Genomic_DNA"/>
</dbReference>
<dbReference type="PIRSF" id="PIRSF037565">
    <property type="entry name" value="RRNA_m2G_Mtase_RsmD_prd"/>
    <property type="match status" value="1"/>
</dbReference>
<comment type="subcellular location">
    <subcellularLocation>
        <location evidence="6">Cytoplasm</location>
    </subcellularLocation>
</comment>
<dbReference type="SUPFAM" id="SSF53335">
    <property type="entry name" value="S-adenosyl-L-methionine-dependent methyltransferases"/>
    <property type="match status" value="1"/>
</dbReference>
<dbReference type="InterPro" id="IPR029063">
    <property type="entry name" value="SAM-dependent_MTases_sf"/>
</dbReference>
<evidence type="ECO:0000259" key="8">
    <source>
        <dbReference type="Pfam" id="PF05175"/>
    </source>
</evidence>
<dbReference type="OrthoDB" id="29650at2"/>
<keyword evidence="2 6" id="KW-0698">rRNA processing</keyword>
<dbReference type="InterPro" id="IPR002052">
    <property type="entry name" value="DNA_methylase_N6_adenine_CS"/>
</dbReference>
<keyword evidence="3 6" id="KW-0489">Methyltransferase</keyword>
<feature type="region of interest" description="Disordered" evidence="7">
    <location>
        <begin position="386"/>
        <end position="412"/>
    </location>
</feature>
<feature type="compositionally biased region" description="Polar residues" evidence="7">
    <location>
        <begin position="394"/>
        <end position="412"/>
    </location>
</feature>
<evidence type="ECO:0000256" key="2">
    <source>
        <dbReference type="ARBA" id="ARBA00022552"/>
    </source>
</evidence>
<dbReference type="GO" id="GO:0003676">
    <property type="term" value="F:nucleic acid binding"/>
    <property type="evidence" value="ECO:0007669"/>
    <property type="project" value="InterPro"/>
</dbReference>
<dbReference type="InterPro" id="IPR017237">
    <property type="entry name" value="RLMG"/>
</dbReference>
<keyword evidence="1 6" id="KW-0963">Cytoplasm</keyword>
<evidence type="ECO:0000256" key="7">
    <source>
        <dbReference type="SAM" id="MobiDB-lite"/>
    </source>
</evidence>
<evidence type="ECO:0000256" key="5">
    <source>
        <dbReference type="ARBA" id="ARBA00022691"/>
    </source>
</evidence>
<evidence type="ECO:0000256" key="1">
    <source>
        <dbReference type="ARBA" id="ARBA00022490"/>
    </source>
</evidence>
<dbReference type="CDD" id="cd02440">
    <property type="entry name" value="AdoMet_MTases"/>
    <property type="match status" value="1"/>
</dbReference>
<dbReference type="InterPro" id="IPR058679">
    <property type="entry name" value="RlmG_N"/>
</dbReference>
<feature type="domain" description="RlmG N-terminal" evidence="9">
    <location>
        <begin position="3"/>
        <end position="183"/>
    </location>
</feature>
<dbReference type="AlphaFoldDB" id="A0A3S0K749"/>
<reference evidence="10 11" key="1">
    <citation type="submission" date="2018-12" db="EMBL/GenBank/DDBJ databases">
        <authorList>
            <person name="Yu L."/>
        </authorList>
    </citation>
    <scope>NUCLEOTIDE SEQUENCE [LARGE SCALE GENOMIC DNA]</scope>
    <source>
        <strain evidence="10 11">HAW-EB2</strain>
    </source>
</reference>
<dbReference type="Gene3D" id="3.40.50.150">
    <property type="entry name" value="Vaccinia Virus protein VP39"/>
    <property type="match status" value="2"/>
</dbReference>
<gene>
    <name evidence="6" type="primary">rlmG</name>
    <name evidence="10" type="ORF">EKG38_20605</name>
</gene>
<dbReference type="Pfam" id="PF05175">
    <property type="entry name" value="MTS"/>
    <property type="match status" value="1"/>
</dbReference>
<dbReference type="InterPro" id="IPR046977">
    <property type="entry name" value="RsmC/RlmG"/>
</dbReference>
<evidence type="ECO:0000313" key="11">
    <source>
        <dbReference type="Proteomes" id="UP000267448"/>
    </source>
</evidence>
<protein>
    <recommendedName>
        <fullName evidence="6">Ribosomal RNA large subunit methyltransferase G</fullName>
        <ecNumber evidence="6">2.1.1.174</ecNumber>
    </recommendedName>
    <alternativeName>
        <fullName evidence="6">23S rRNA m2G1835 methyltransferase</fullName>
    </alternativeName>
    <alternativeName>
        <fullName evidence="6">rRNA (guanine-N(2)-)-methyltransferase RlmG</fullName>
    </alternativeName>
</protein>
<feature type="domain" description="Methyltransferase small" evidence="8">
    <location>
        <begin position="203"/>
        <end position="379"/>
    </location>
</feature>
<comment type="catalytic activity">
    <reaction evidence="6">
        <text>guanosine(1835) in 23S rRNA + S-adenosyl-L-methionine = N(2)-methylguanosine(1835) in 23S rRNA + S-adenosyl-L-homocysteine + H(+)</text>
        <dbReference type="Rhea" id="RHEA:42744"/>
        <dbReference type="Rhea" id="RHEA-COMP:10217"/>
        <dbReference type="Rhea" id="RHEA-COMP:10218"/>
        <dbReference type="ChEBI" id="CHEBI:15378"/>
        <dbReference type="ChEBI" id="CHEBI:57856"/>
        <dbReference type="ChEBI" id="CHEBI:59789"/>
        <dbReference type="ChEBI" id="CHEBI:74269"/>
        <dbReference type="ChEBI" id="CHEBI:74481"/>
        <dbReference type="EC" id="2.1.1.174"/>
    </reaction>
</comment>
<evidence type="ECO:0000259" key="9">
    <source>
        <dbReference type="Pfam" id="PF26049"/>
    </source>
</evidence>
<organism evidence="10 11">
    <name type="scientific">Shewanella canadensis</name>
    <dbReference type="NCBI Taxonomy" id="271096"/>
    <lineage>
        <taxon>Bacteria</taxon>
        <taxon>Pseudomonadati</taxon>
        <taxon>Pseudomonadota</taxon>
        <taxon>Gammaproteobacteria</taxon>
        <taxon>Alteromonadales</taxon>
        <taxon>Shewanellaceae</taxon>
        <taxon>Shewanella</taxon>
    </lineage>
</organism>
<dbReference type="GO" id="GO:0005737">
    <property type="term" value="C:cytoplasm"/>
    <property type="evidence" value="ECO:0007669"/>
    <property type="project" value="UniProtKB-SubCell"/>
</dbReference>
<evidence type="ECO:0000256" key="3">
    <source>
        <dbReference type="ARBA" id="ARBA00022603"/>
    </source>
</evidence>
<dbReference type="PROSITE" id="PS00092">
    <property type="entry name" value="N6_MTASE"/>
    <property type="match status" value="1"/>
</dbReference>
<dbReference type="HAMAP" id="MF_01859">
    <property type="entry name" value="23SrRNA_methyltr_G"/>
    <property type="match status" value="1"/>
</dbReference>
<sequence length="412" mass="45799">MTTQFSVEGIELELTRYPKNQESNLQAWDAADEHLIKHLKETEQVPVATAIINDNFGALTACLRSMEPQWPLAVETDAKTSQLGTLQNLENNKLSSDDIQWLNSRENIPGAIELVLMKLPKNLGYFAHQLNRLSQILPEGTQVLIGAKAKSINKSLLELFARNLGPASASLTWKKTRVITCIADGKARELPKENLWSIPDLNLKITNLSNVFASGKLDIGARIMLDNMPKGDFKSIIDLGCGNGVLGLNAKQLFPQAYIHFVDDSEMAVESARQNWALNKLDTQGLVGEQATFGWDDCLTHLNEGIRPELILCNPPFHQGEAITDHIAWQMFLQSWRALKNGGILHVVGNRHLAYHVKLQRIFKNCTTVASNGKFVILQAQKISKKAEPHETQETSTEAPHPQSSLYGATKQ</sequence>
<dbReference type="PANTHER" id="PTHR47816:SF5">
    <property type="entry name" value="RIBOSOMAL RNA LARGE SUBUNIT METHYLTRANSFERASE G"/>
    <property type="match status" value="1"/>
</dbReference>
<accession>A0A3S0K749</accession>
<comment type="similarity">
    <text evidence="6">Belongs to the methyltransferase superfamily. RlmG family.</text>
</comment>
<dbReference type="GO" id="GO:0052916">
    <property type="term" value="F:23S rRNA (guanine(1835)-N(2))-methyltransferase activity"/>
    <property type="evidence" value="ECO:0007669"/>
    <property type="project" value="UniProtKB-EC"/>
</dbReference>
<dbReference type="PANTHER" id="PTHR47816">
    <property type="entry name" value="RIBOSOMAL RNA SMALL SUBUNIT METHYLTRANSFERASE C"/>
    <property type="match status" value="1"/>
</dbReference>
<evidence type="ECO:0000313" key="10">
    <source>
        <dbReference type="EMBL" id="RTR37094.1"/>
    </source>
</evidence>
<evidence type="ECO:0000256" key="6">
    <source>
        <dbReference type="HAMAP-Rule" id="MF_01859"/>
    </source>
</evidence>
<dbReference type="InterPro" id="IPR007848">
    <property type="entry name" value="Small_mtfrase_dom"/>
</dbReference>
<keyword evidence="11" id="KW-1185">Reference proteome</keyword>
<name>A0A3S0K749_9GAMM</name>
<dbReference type="RefSeq" id="WP_126522625.1">
    <property type="nucleotide sequence ID" value="NZ_RXNU01000015.1"/>
</dbReference>
<dbReference type="EC" id="2.1.1.174" evidence="6"/>
<evidence type="ECO:0000256" key="4">
    <source>
        <dbReference type="ARBA" id="ARBA00022679"/>
    </source>
</evidence>
<comment type="caution">
    <text evidence="10">The sequence shown here is derived from an EMBL/GenBank/DDBJ whole genome shotgun (WGS) entry which is preliminary data.</text>
</comment>
<dbReference type="Pfam" id="PF26049">
    <property type="entry name" value="RLMG_N"/>
    <property type="match status" value="1"/>
</dbReference>
<keyword evidence="4 6" id="KW-0808">Transferase</keyword>
<keyword evidence="5 6" id="KW-0949">S-adenosyl-L-methionine</keyword>